<dbReference type="STRING" id="1229665.N1RU29"/>
<evidence type="ECO:0000313" key="3">
    <source>
        <dbReference type="EMBL" id="EMT69419.1"/>
    </source>
</evidence>
<reference evidence="4" key="2">
    <citation type="journal article" date="2014" name="PLoS ONE">
        <title>Genome and Transcriptome Analysis of the Fungal Pathogen Fusarium oxysporum f. sp. cubense Causing Banana Vascular Wilt Disease.</title>
        <authorList>
            <person name="Guo L."/>
            <person name="Han L."/>
            <person name="Yang L."/>
            <person name="Zeng H."/>
            <person name="Fan D."/>
            <person name="Zhu Y."/>
            <person name="Feng Y."/>
            <person name="Wang G."/>
            <person name="Peng C."/>
            <person name="Jiang X."/>
            <person name="Zhou D."/>
            <person name="Ni P."/>
            <person name="Liang C."/>
            <person name="Liu L."/>
            <person name="Wang J."/>
            <person name="Mao C."/>
            <person name="Fang X."/>
            <person name="Peng M."/>
            <person name="Huang J."/>
        </authorList>
    </citation>
    <scope>NUCLEOTIDE SEQUENCE [LARGE SCALE GENOMIC DNA]</scope>
    <source>
        <strain evidence="4">race 4</strain>
    </source>
</reference>
<evidence type="ECO:0000259" key="2">
    <source>
        <dbReference type="Pfam" id="PF12550"/>
    </source>
</evidence>
<feature type="region of interest" description="Disordered" evidence="1">
    <location>
        <begin position="300"/>
        <end position="352"/>
    </location>
</feature>
<keyword evidence="4" id="KW-1185">Reference proteome</keyword>
<dbReference type="Pfam" id="PF12550">
    <property type="entry name" value="GCR1_C"/>
    <property type="match status" value="1"/>
</dbReference>
<dbReference type="HOGENOM" id="CLU_829092_0_0_1"/>
<proteinExistence type="predicted"/>
<dbReference type="InterPro" id="IPR022210">
    <property type="entry name" value="TF_GCR1-like"/>
</dbReference>
<dbReference type="OrthoDB" id="5103085at2759"/>
<sequence>MAADDSYTAADERARAARRAGLQAKKDEQPANTARSYAAKQREWKARSPGRRPLFSPLPFWPDGELVTPDKLAAWLKEDILLRRVAPPQKKPRARGKGKGKGKAVQLRRQLEQEQLEAAALAEAESLAEALEVPLAEAAELLADDREGYGGLDALLQGKVPVTFTGHFGAGPAVSLAPAPAPSTAPTLNFNTAPAPAPEPPVPGMPVVAALAKVFTVRDVWKEWEEGIAGQPAVRVLEETWGSRWRPGNGIRVQFCRRKVIWDELLARTASGKSEEEAVAELELLRAGRSLNRLVDELKQRRRRGQGQGRIRVQVGTPVPDDPGPGPRPTRGQGHRGRWARLGRRRTAPRRR</sequence>
<dbReference type="AlphaFoldDB" id="N1RU29"/>
<evidence type="ECO:0000256" key="1">
    <source>
        <dbReference type="SAM" id="MobiDB-lite"/>
    </source>
</evidence>
<name>N1RU29_FUSC4</name>
<feature type="compositionally biased region" description="Basic residues" evidence="1">
    <location>
        <begin position="333"/>
        <end position="352"/>
    </location>
</feature>
<evidence type="ECO:0000313" key="4">
    <source>
        <dbReference type="Proteomes" id="UP000016929"/>
    </source>
</evidence>
<dbReference type="GO" id="GO:0000981">
    <property type="term" value="F:DNA-binding transcription factor activity, RNA polymerase II-specific"/>
    <property type="evidence" value="ECO:0007669"/>
    <property type="project" value="TreeGrafter"/>
</dbReference>
<accession>N1RU29</accession>
<dbReference type="PANTHER" id="PTHR37784:SF2">
    <property type="entry name" value="HIGH-OSMOLARITY-INDUCED TRANSCRIPTION PROTEIN 1"/>
    <property type="match status" value="1"/>
</dbReference>
<gene>
    <name evidence="3" type="ORF">FOC4_g10000089</name>
</gene>
<dbReference type="InterPro" id="IPR052146">
    <property type="entry name" value="HOT1"/>
</dbReference>
<reference evidence="4" key="1">
    <citation type="submission" date="2012-09" db="EMBL/GenBank/DDBJ databases">
        <title>Genome sequencing and comparative transcriptomics of race 1 and race 4 of banana pathogen: Fusarium oxysporum f. sp. cubense.</title>
        <authorList>
            <person name="Fang X."/>
            <person name="Huang J."/>
        </authorList>
    </citation>
    <scope>NUCLEOTIDE SEQUENCE [LARGE SCALE GENOMIC DNA]</scope>
    <source>
        <strain evidence="4">race 4</strain>
    </source>
</reference>
<dbReference type="Proteomes" id="UP000016929">
    <property type="component" value="Unassembled WGS sequence"/>
</dbReference>
<dbReference type="GO" id="GO:0060963">
    <property type="term" value="P:positive regulation of ribosomal protein gene transcription by RNA polymerase II"/>
    <property type="evidence" value="ECO:0007669"/>
    <property type="project" value="TreeGrafter"/>
</dbReference>
<dbReference type="PANTHER" id="PTHR37784">
    <property type="entry name" value="PROTEIN MSN1"/>
    <property type="match status" value="1"/>
</dbReference>
<dbReference type="GO" id="GO:0000978">
    <property type="term" value="F:RNA polymerase II cis-regulatory region sequence-specific DNA binding"/>
    <property type="evidence" value="ECO:0007669"/>
    <property type="project" value="TreeGrafter"/>
</dbReference>
<organism evidence="3 4">
    <name type="scientific">Fusarium oxysporum f. sp. cubense (strain race 4)</name>
    <name type="common">Panama disease fungus</name>
    <dbReference type="NCBI Taxonomy" id="2502994"/>
    <lineage>
        <taxon>Eukaryota</taxon>
        <taxon>Fungi</taxon>
        <taxon>Dikarya</taxon>
        <taxon>Ascomycota</taxon>
        <taxon>Pezizomycotina</taxon>
        <taxon>Sordariomycetes</taxon>
        <taxon>Hypocreomycetidae</taxon>
        <taxon>Hypocreales</taxon>
        <taxon>Nectriaceae</taxon>
        <taxon>Fusarium</taxon>
        <taxon>Fusarium oxysporum species complex</taxon>
    </lineage>
</organism>
<feature type="domain" description="Transcription activator GCR1-like" evidence="2">
    <location>
        <begin position="213"/>
        <end position="286"/>
    </location>
</feature>
<protein>
    <submittedName>
        <fullName evidence="3">High-osmolarity-induced transcription protein 1</fullName>
    </submittedName>
</protein>
<feature type="compositionally biased region" description="Low complexity" evidence="1">
    <location>
        <begin position="309"/>
        <end position="319"/>
    </location>
</feature>
<dbReference type="EMBL" id="KB726373">
    <property type="protein sequence ID" value="EMT69419.1"/>
    <property type="molecule type" value="Genomic_DNA"/>
</dbReference>
<feature type="region of interest" description="Disordered" evidence="1">
    <location>
        <begin position="1"/>
        <end position="60"/>
    </location>
</feature>